<gene>
    <name evidence="1" type="ORF">CALVIDRAFT_31376</name>
</gene>
<evidence type="ECO:0000313" key="1">
    <source>
        <dbReference type="EMBL" id="KZO98686.1"/>
    </source>
</evidence>
<organism evidence="1 2">
    <name type="scientific">Calocera viscosa (strain TUFC12733)</name>
    <dbReference type="NCBI Taxonomy" id="1330018"/>
    <lineage>
        <taxon>Eukaryota</taxon>
        <taxon>Fungi</taxon>
        <taxon>Dikarya</taxon>
        <taxon>Basidiomycota</taxon>
        <taxon>Agaricomycotina</taxon>
        <taxon>Dacrymycetes</taxon>
        <taxon>Dacrymycetales</taxon>
        <taxon>Dacrymycetaceae</taxon>
        <taxon>Calocera</taxon>
    </lineage>
</organism>
<keyword evidence="2" id="KW-1185">Reference proteome</keyword>
<dbReference type="Proteomes" id="UP000076738">
    <property type="component" value="Unassembled WGS sequence"/>
</dbReference>
<accession>A0A167PDW3</accession>
<proteinExistence type="predicted"/>
<reference evidence="1 2" key="1">
    <citation type="journal article" date="2016" name="Mol. Biol. Evol.">
        <title>Comparative Genomics of Early-Diverging Mushroom-Forming Fungi Provides Insights into the Origins of Lignocellulose Decay Capabilities.</title>
        <authorList>
            <person name="Nagy L.G."/>
            <person name="Riley R."/>
            <person name="Tritt A."/>
            <person name="Adam C."/>
            <person name="Daum C."/>
            <person name="Floudas D."/>
            <person name="Sun H."/>
            <person name="Yadav J.S."/>
            <person name="Pangilinan J."/>
            <person name="Larsson K.H."/>
            <person name="Matsuura K."/>
            <person name="Barry K."/>
            <person name="Labutti K."/>
            <person name="Kuo R."/>
            <person name="Ohm R.A."/>
            <person name="Bhattacharya S.S."/>
            <person name="Shirouzu T."/>
            <person name="Yoshinaga Y."/>
            <person name="Martin F.M."/>
            <person name="Grigoriev I.V."/>
            <person name="Hibbett D.S."/>
        </authorList>
    </citation>
    <scope>NUCLEOTIDE SEQUENCE [LARGE SCALE GENOMIC DNA]</scope>
    <source>
        <strain evidence="1 2">TUFC12733</strain>
    </source>
</reference>
<dbReference type="AlphaFoldDB" id="A0A167PDW3"/>
<sequence length="99" mass="11394">MSQSRCATQGWACNFRLLLPLPRNRLLPALLDLRNPWHTCPHDLLCTTRVRCVLAAGCWISGSRSQCAKTLPDVAFHQMRLPKHRSATVLFFTVHEWLR</sequence>
<evidence type="ECO:0000313" key="2">
    <source>
        <dbReference type="Proteomes" id="UP000076738"/>
    </source>
</evidence>
<dbReference type="EMBL" id="KV417275">
    <property type="protein sequence ID" value="KZO98686.1"/>
    <property type="molecule type" value="Genomic_DNA"/>
</dbReference>
<name>A0A167PDW3_CALVF</name>
<protein>
    <submittedName>
        <fullName evidence="1">Uncharacterized protein</fullName>
    </submittedName>
</protein>